<dbReference type="InterPro" id="IPR013083">
    <property type="entry name" value="Znf_RING/FYVE/PHD"/>
</dbReference>
<reference evidence="11" key="1">
    <citation type="submission" date="2022-11" db="EMBL/GenBank/DDBJ databases">
        <title>Centuries of genome instability and evolution in soft-shell clam transmissible cancer (bioRxiv).</title>
        <authorList>
            <person name="Hart S.F.M."/>
            <person name="Yonemitsu M.A."/>
            <person name="Giersch R.M."/>
            <person name="Beal B.F."/>
            <person name="Arriagada G."/>
            <person name="Davis B.W."/>
            <person name="Ostrander E.A."/>
            <person name="Goff S.P."/>
            <person name="Metzger M.J."/>
        </authorList>
    </citation>
    <scope>NUCLEOTIDE SEQUENCE</scope>
    <source>
        <strain evidence="11">MELC-2E11</strain>
        <tissue evidence="11">Siphon/mantle</tissue>
    </source>
</reference>
<proteinExistence type="predicted"/>
<feature type="domain" description="RING-type" evidence="10">
    <location>
        <begin position="403"/>
        <end position="444"/>
    </location>
</feature>
<gene>
    <name evidence="11" type="ORF">MAR_023874</name>
</gene>
<keyword evidence="6 9" id="KW-1133">Transmembrane helix</keyword>
<sequence>MVSLFIFTSPVICDSTEEHEIRSLKITIEYIDNAVNGLKVIHEKGRYSVPLKNKKYQTPAMEVKGQLVYVETEAGKGEERHEGCGPLDPNVVPSQAWIALVVRGNCTFNEKVYYSAKSSNASAVIIYMKSDTIEPAPTTAGDKNSHDVNCEHSEEHEIRSSKITIEYIDNSVSGPKVIYEDGRYFVNKGYPSPEIEVKGQLVYVETDEGKGEERHEGCGPLDPNIIPSQSWIALVVRGNCTFNEKVYYSAKFSNATAVIIYMKSDTIEDLALTTVSSKNSHDVHDVVAIYVGLTLGNRLQELLLKYGKVNVTLTPEAKDPKESQNPSQLSNTSVLFVSISFIVLIIISLAWLVFYYIQRCRYTNAKERLSRRLANAAKKAIAKIPQRSVKIGDKELDSDADQCAVCIEPYKVCDVIRVLPCKHVFHKSCVDPWLLDQRSCPMCKMDILRAFGMH</sequence>
<keyword evidence="12" id="KW-1185">Reference proteome</keyword>
<feature type="non-terminal residue" evidence="11">
    <location>
        <position position="454"/>
    </location>
</feature>
<evidence type="ECO:0000256" key="9">
    <source>
        <dbReference type="SAM" id="Phobius"/>
    </source>
</evidence>
<dbReference type="Pfam" id="PF13639">
    <property type="entry name" value="zf-RING_2"/>
    <property type="match status" value="1"/>
</dbReference>
<evidence type="ECO:0000313" key="12">
    <source>
        <dbReference type="Proteomes" id="UP001164746"/>
    </source>
</evidence>
<dbReference type="CDD" id="cd16668">
    <property type="entry name" value="RING-H2_RNF130-like"/>
    <property type="match status" value="1"/>
</dbReference>
<dbReference type="PROSITE" id="PS50089">
    <property type="entry name" value="ZF_RING_2"/>
    <property type="match status" value="1"/>
</dbReference>
<dbReference type="InterPro" id="IPR046450">
    <property type="entry name" value="PA_dom_sf"/>
</dbReference>
<name>A0ABY7DSC0_MYAAR</name>
<evidence type="ECO:0000256" key="5">
    <source>
        <dbReference type="ARBA" id="ARBA00022833"/>
    </source>
</evidence>
<evidence type="ECO:0000256" key="4">
    <source>
        <dbReference type="ARBA" id="ARBA00022771"/>
    </source>
</evidence>
<evidence type="ECO:0000256" key="3">
    <source>
        <dbReference type="ARBA" id="ARBA00022723"/>
    </source>
</evidence>
<evidence type="ECO:0000259" key="10">
    <source>
        <dbReference type="PROSITE" id="PS50089"/>
    </source>
</evidence>
<evidence type="ECO:0000256" key="2">
    <source>
        <dbReference type="ARBA" id="ARBA00022692"/>
    </source>
</evidence>
<dbReference type="InterPro" id="IPR003137">
    <property type="entry name" value="PA_domain"/>
</dbReference>
<dbReference type="PANTHER" id="PTHR46539">
    <property type="entry name" value="E3 UBIQUITIN-PROTEIN LIGASE ATL42"/>
    <property type="match status" value="1"/>
</dbReference>
<organism evidence="11 12">
    <name type="scientific">Mya arenaria</name>
    <name type="common">Soft-shell clam</name>
    <dbReference type="NCBI Taxonomy" id="6604"/>
    <lineage>
        <taxon>Eukaryota</taxon>
        <taxon>Metazoa</taxon>
        <taxon>Spiralia</taxon>
        <taxon>Lophotrochozoa</taxon>
        <taxon>Mollusca</taxon>
        <taxon>Bivalvia</taxon>
        <taxon>Autobranchia</taxon>
        <taxon>Heteroconchia</taxon>
        <taxon>Euheterodonta</taxon>
        <taxon>Imparidentia</taxon>
        <taxon>Neoheterodontei</taxon>
        <taxon>Myida</taxon>
        <taxon>Myoidea</taxon>
        <taxon>Myidae</taxon>
        <taxon>Mya</taxon>
    </lineage>
</organism>
<keyword evidence="7 9" id="KW-0472">Membrane</keyword>
<dbReference type="PANTHER" id="PTHR46539:SF23">
    <property type="entry name" value="RING-TYPE DOMAIN-CONTAINING PROTEIN"/>
    <property type="match status" value="1"/>
</dbReference>
<dbReference type="Pfam" id="PF02225">
    <property type="entry name" value="PA"/>
    <property type="match status" value="2"/>
</dbReference>
<keyword evidence="3" id="KW-0479">Metal-binding</keyword>
<evidence type="ECO:0000256" key="1">
    <source>
        <dbReference type="ARBA" id="ARBA00004167"/>
    </source>
</evidence>
<dbReference type="Proteomes" id="UP001164746">
    <property type="component" value="Chromosome 3"/>
</dbReference>
<dbReference type="SUPFAM" id="SSF57850">
    <property type="entry name" value="RING/U-box"/>
    <property type="match status" value="1"/>
</dbReference>
<dbReference type="InterPro" id="IPR001841">
    <property type="entry name" value="Znf_RING"/>
</dbReference>
<dbReference type="SUPFAM" id="SSF52025">
    <property type="entry name" value="PA domain"/>
    <property type="match status" value="1"/>
</dbReference>
<dbReference type="EMBL" id="CP111014">
    <property type="protein sequence ID" value="WAQ99501.1"/>
    <property type="molecule type" value="Genomic_DNA"/>
</dbReference>
<evidence type="ECO:0000256" key="7">
    <source>
        <dbReference type="ARBA" id="ARBA00023136"/>
    </source>
</evidence>
<protein>
    <submittedName>
        <fullName evidence="11">GOLI-like protein</fullName>
    </submittedName>
</protein>
<evidence type="ECO:0000313" key="11">
    <source>
        <dbReference type="EMBL" id="WAQ99501.1"/>
    </source>
</evidence>
<evidence type="ECO:0000256" key="8">
    <source>
        <dbReference type="PROSITE-ProRule" id="PRU00175"/>
    </source>
</evidence>
<evidence type="ECO:0000256" key="6">
    <source>
        <dbReference type="ARBA" id="ARBA00022989"/>
    </source>
</evidence>
<dbReference type="Gene3D" id="3.50.30.30">
    <property type="match status" value="2"/>
</dbReference>
<dbReference type="Gene3D" id="3.30.40.10">
    <property type="entry name" value="Zinc/RING finger domain, C3HC4 (zinc finger)"/>
    <property type="match status" value="1"/>
</dbReference>
<keyword evidence="4 8" id="KW-0863">Zinc-finger</keyword>
<keyword evidence="2 9" id="KW-0812">Transmembrane</keyword>
<keyword evidence="5" id="KW-0862">Zinc</keyword>
<feature type="transmembrane region" description="Helical" evidence="9">
    <location>
        <begin position="334"/>
        <end position="357"/>
    </location>
</feature>
<comment type="subcellular location">
    <subcellularLocation>
        <location evidence="1">Membrane</location>
        <topology evidence="1">Single-pass membrane protein</topology>
    </subcellularLocation>
</comment>
<accession>A0ABY7DSC0</accession>
<dbReference type="SMART" id="SM00184">
    <property type="entry name" value="RING"/>
    <property type="match status" value="1"/>
</dbReference>